<proteinExistence type="predicted"/>
<feature type="region of interest" description="Disordered" evidence="1">
    <location>
        <begin position="113"/>
        <end position="132"/>
    </location>
</feature>
<dbReference type="AlphaFoldDB" id="A0AA39RI30"/>
<evidence type="ECO:0000313" key="3">
    <source>
        <dbReference type="Proteomes" id="UP001168877"/>
    </source>
</evidence>
<gene>
    <name evidence="2" type="ORF">LWI29_001441</name>
</gene>
<sequence length="183" mass="20082">MSNDWNSGKTAKAPPLVRPAHRVDVSLPNSDGKGGSRVLGKQFDQIGSSRNVGGRRIVRSDNKHAYLPLENLNPIYLEEPISPSKARVANQLKVSVRPQPDCAVMEVDKGVGNGPGSVNIYGPPETSGVQAEVRRSIGPKAGKWKRWARIRVRNTDGLVEEIQLGKRNHELYEGGRDKKQKST</sequence>
<name>A0AA39RI30_ACESA</name>
<organism evidence="2 3">
    <name type="scientific">Acer saccharum</name>
    <name type="common">Sugar maple</name>
    <dbReference type="NCBI Taxonomy" id="4024"/>
    <lineage>
        <taxon>Eukaryota</taxon>
        <taxon>Viridiplantae</taxon>
        <taxon>Streptophyta</taxon>
        <taxon>Embryophyta</taxon>
        <taxon>Tracheophyta</taxon>
        <taxon>Spermatophyta</taxon>
        <taxon>Magnoliopsida</taxon>
        <taxon>eudicotyledons</taxon>
        <taxon>Gunneridae</taxon>
        <taxon>Pentapetalae</taxon>
        <taxon>rosids</taxon>
        <taxon>malvids</taxon>
        <taxon>Sapindales</taxon>
        <taxon>Sapindaceae</taxon>
        <taxon>Hippocastanoideae</taxon>
        <taxon>Acereae</taxon>
        <taxon>Acer</taxon>
    </lineage>
</organism>
<evidence type="ECO:0000313" key="2">
    <source>
        <dbReference type="EMBL" id="KAK0572987.1"/>
    </source>
</evidence>
<comment type="caution">
    <text evidence="2">The sequence shown here is derived from an EMBL/GenBank/DDBJ whole genome shotgun (WGS) entry which is preliminary data.</text>
</comment>
<dbReference type="EMBL" id="JAUESC010000387">
    <property type="protein sequence ID" value="KAK0572987.1"/>
    <property type="molecule type" value="Genomic_DNA"/>
</dbReference>
<accession>A0AA39RI30</accession>
<feature type="region of interest" description="Disordered" evidence="1">
    <location>
        <begin position="1"/>
        <end position="54"/>
    </location>
</feature>
<protein>
    <submittedName>
        <fullName evidence="2">Uncharacterized protein</fullName>
    </submittedName>
</protein>
<reference evidence="2" key="1">
    <citation type="journal article" date="2022" name="Plant J.">
        <title>Strategies of tolerance reflected in two North American maple genomes.</title>
        <authorList>
            <person name="McEvoy S.L."/>
            <person name="Sezen U.U."/>
            <person name="Trouern-Trend A."/>
            <person name="McMahon S.M."/>
            <person name="Schaberg P.G."/>
            <person name="Yang J."/>
            <person name="Wegrzyn J.L."/>
            <person name="Swenson N.G."/>
        </authorList>
    </citation>
    <scope>NUCLEOTIDE SEQUENCE</scope>
    <source>
        <strain evidence="2">NS2018</strain>
    </source>
</reference>
<dbReference type="Proteomes" id="UP001168877">
    <property type="component" value="Unassembled WGS sequence"/>
</dbReference>
<keyword evidence="3" id="KW-1185">Reference proteome</keyword>
<evidence type="ECO:0000256" key="1">
    <source>
        <dbReference type="SAM" id="MobiDB-lite"/>
    </source>
</evidence>
<reference evidence="2" key="2">
    <citation type="submission" date="2023-06" db="EMBL/GenBank/DDBJ databases">
        <authorList>
            <person name="Swenson N.G."/>
            <person name="Wegrzyn J.L."/>
            <person name="Mcevoy S.L."/>
        </authorList>
    </citation>
    <scope>NUCLEOTIDE SEQUENCE</scope>
    <source>
        <strain evidence="2">NS2018</strain>
        <tissue evidence="2">Leaf</tissue>
    </source>
</reference>